<dbReference type="OrthoDB" id="2155101at2759"/>
<keyword evidence="3" id="KW-1185">Reference proteome</keyword>
<evidence type="ECO:0000313" key="3">
    <source>
        <dbReference type="Proteomes" id="UP000664203"/>
    </source>
</evidence>
<proteinExistence type="predicted"/>
<reference evidence="2" key="1">
    <citation type="submission" date="2021-03" db="EMBL/GenBank/DDBJ databases">
        <authorList>
            <person name="Tagirdzhanova G."/>
        </authorList>
    </citation>
    <scope>NUCLEOTIDE SEQUENCE</scope>
</reference>
<organism evidence="2 3">
    <name type="scientific">Alectoria fallacina</name>
    <dbReference type="NCBI Taxonomy" id="1903189"/>
    <lineage>
        <taxon>Eukaryota</taxon>
        <taxon>Fungi</taxon>
        <taxon>Dikarya</taxon>
        <taxon>Ascomycota</taxon>
        <taxon>Pezizomycotina</taxon>
        <taxon>Lecanoromycetes</taxon>
        <taxon>OSLEUM clade</taxon>
        <taxon>Lecanoromycetidae</taxon>
        <taxon>Lecanorales</taxon>
        <taxon>Lecanorineae</taxon>
        <taxon>Parmeliaceae</taxon>
        <taxon>Alectoria</taxon>
    </lineage>
</organism>
<dbReference type="Pfam" id="PF11654">
    <property type="entry name" value="NCE101"/>
    <property type="match status" value="1"/>
</dbReference>
<sequence>MATTFPRYNHIISRTLDPLFALLIGFSAAGMRIRREENEKRLGMATTSIAGPTGQKPKQQPETGSQDRSSGEIGYAEIASMGWGRIKKKISGAVQW</sequence>
<evidence type="ECO:0000256" key="1">
    <source>
        <dbReference type="SAM" id="MobiDB-lite"/>
    </source>
</evidence>
<feature type="compositionally biased region" description="Polar residues" evidence="1">
    <location>
        <begin position="45"/>
        <end position="68"/>
    </location>
</feature>
<protein>
    <submittedName>
        <fullName evidence="2">Uncharacterized protein</fullName>
    </submittedName>
</protein>
<dbReference type="EMBL" id="CAJPDR010000453">
    <property type="protein sequence ID" value="CAF9936755.1"/>
    <property type="molecule type" value="Genomic_DNA"/>
</dbReference>
<dbReference type="AlphaFoldDB" id="A0A8H3IZI1"/>
<dbReference type="InterPro" id="IPR024242">
    <property type="entry name" value="NCE101"/>
</dbReference>
<name>A0A8H3IZI1_9LECA</name>
<comment type="caution">
    <text evidence="2">The sequence shown here is derived from an EMBL/GenBank/DDBJ whole genome shotgun (WGS) entry which is preliminary data.</text>
</comment>
<accession>A0A8H3IZI1</accession>
<dbReference type="GO" id="GO:0009306">
    <property type="term" value="P:protein secretion"/>
    <property type="evidence" value="ECO:0007669"/>
    <property type="project" value="InterPro"/>
</dbReference>
<feature type="region of interest" description="Disordered" evidence="1">
    <location>
        <begin position="41"/>
        <end position="72"/>
    </location>
</feature>
<dbReference type="Proteomes" id="UP000664203">
    <property type="component" value="Unassembled WGS sequence"/>
</dbReference>
<evidence type="ECO:0000313" key="2">
    <source>
        <dbReference type="EMBL" id="CAF9936755.1"/>
    </source>
</evidence>
<gene>
    <name evidence="2" type="ORF">ALECFALPRED_006970</name>
</gene>